<proteinExistence type="predicted"/>
<keyword evidence="1" id="KW-0732">Signal</keyword>
<evidence type="ECO:0000313" key="3">
    <source>
        <dbReference type="EMBL" id="AQZ96343.1"/>
    </source>
</evidence>
<keyword evidence="3" id="KW-0413">Isomerase</keyword>
<evidence type="ECO:0000313" key="4">
    <source>
        <dbReference type="Proteomes" id="UP000243488"/>
    </source>
</evidence>
<protein>
    <submittedName>
        <fullName evidence="3">Ketosteroid isomerase</fullName>
    </submittedName>
</protein>
<dbReference type="AlphaFoldDB" id="A0A1V0B8T1"/>
<accession>A0A1V0B8T1</accession>
<dbReference type="KEGG" id="ppha:BVH74_16980"/>
<evidence type="ECO:0000259" key="2">
    <source>
        <dbReference type="Pfam" id="PF12680"/>
    </source>
</evidence>
<dbReference type="Pfam" id="PF12680">
    <property type="entry name" value="SnoaL_2"/>
    <property type="match status" value="1"/>
</dbReference>
<dbReference type="STRING" id="1931241.BVH74_16980"/>
<feature type="domain" description="SnoaL-like" evidence="2">
    <location>
        <begin position="40"/>
        <end position="146"/>
    </location>
</feature>
<dbReference type="InterPro" id="IPR037401">
    <property type="entry name" value="SnoaL-like"/>
</dbReference>
<keyword evidence="4" id="KW-1185">Reference proteome</keyword>
<feature type="signal peptide" evidence="1">
    <location>
        <begin position="1"/>
        <end position="26"/>
    </location>
</feature>
<dbReference type="GO" id="GO:0016853">
    <property type="term" value="F:isomerase activity"/>
    <property type="evidence" value="ECO:0007669"/>
    <property type="project" value="UniProtKB-KW"/>
</dbReference>
<organism evidence="3 4">
    <name type="scientific">Halopseudomonas phragmitis</name>
    <dbReference type="NCBI Taxonomy" id="1931241"/>
    <lineage>
        <taxon>Bacteria</taxon>
        <taxon>Pseudomonadati</taxon>
        <taxon>Pseudomonadota</taxon>
        <taxon>Gammaproteobacteria</taxon>
        <taxon>Pseudomonadales</taxon>
        <taxon>Pseudomonadaceae</taxon>
        <taxon>Halopseudomonas</taxon>
    </lineage>
</organism>
<gene>
    <name evidence="3" type="ORF">BVH74_16980</name>
</gene>
<dbReference type="SUPFAM" id="SSF54427">
    <property type="entry name" value="NTF2-like"/>
    <property type="match status" value="1"/>
</dbReference>
<dbReference type="PANTHER" id="PTHR41252">
    <property type="entry name" value="BLR2505 PROTEIN"/>
    <property type="match status" value="1"/>
</dbReference>
<reference evidence="3 4" key="1">
    <citation type="submission" date="2017-03" db="EMBL/GenBank/DDBJ databases">
        <title>Complete genome sequence of the novel DNRA strain Pseudomonas sp. S-6-2 isolated from Chinese polluted river sediment. Journal of Biotechnology.</title>
        <authorList>
            <person name="Li J."/>
            <person name="Xiang F."/>
            <person name="Wang L."/>
            <person name="Xi L."/>
            <person name="Liu J."/>
        </authorList>
    </citation>
    <scope>NUCLEOTIDE SEQUENCE [LARGE SCALE GENOMIC DNA]</scope>
    <source>
        <strain evidence="3 4">S-6-2</strain>
    </source>
</reference>
<sequence length="160" mass="17587">MSNRTHLARACCTLFLCVGLTVVANAKSPEQPPHSAESLVRQAFEDWRQGRGSVFDLLAEDAEWTVAGFSPVSAVYRSRQALIDEAVGPINARLATPITPEVKQVIAQDNNVVVLWDGRATASDGSEYLNSYAWHMVLEGGRITRVTAFLDTWALNELLE</sequence>
<dbReference type="PANTHER" id="PTHR41252:SF1">
    <property type="entry name" value="BLR2505 PROTEIN"/>
    <property type="match status" value="1"/>
</dbReference>
<dbReference type="EMBL" id="CP020100">
    <property type="protein sequence ID" value="AQZ96343.1"/>
    <property type="molecule type" value="Genomic_DNA"/>
</dbReference>
<feature type="chain" id="PRO_5013182993" evidence="1">
    <location>
        <begin position="27"/>
        <end position="160"/>
    </location>
</feature>
<name>A0A1V0B8T1_9GAMM</name>
<dbReference type="InterPro" id="IPR032710">
    <property type="entry name" value="NTF2-like_dom_sf"/>
</dbReference>
<evidence type="ECO:0000256" key="1">
    <source>
        <dbReference type="SAM" id="SignalP"/>
    </source>
</evidence>
<dbReference type="Proteomes" id="UP000243488">
    <property type="component" value="Chromosome"/>
</dbReference>
<dbReference type="Gene3D" id="3.10.450.50">
    <property type="match status" value="1"/>
</dbReference>
<dbReference type="RefSeq" id="WP_080051251.1">
    <property type="nucleotide sequence ID" value="NZ_CP020100.1"/>
</dbReference>